<keyword evidence="2" id="KW-1185">Reference proteome</keyword>
<evidence type="ECO:0000313" key="2">
    <source>
        <dbReference type="Proteomes" id="UP001153365"/>
    </source>
</evidence>
<dbReference type="EMBL" id="CALTRL010003132">
    <property type="protein sequence ID" value="CAH7677649.1"/>
    <property type="molecule type" value="Genomic_DNA"/>
</dbReference>
<reference evidence="1" key="1">
    <citation type="submission" date="2022-06" db="EMBL/GenBank/DDBJ databases">
        <authorList>
            <consortium name="SYNGENTA / RWTH Aachen University"/>
        </authorList>
    </citation>
    <scope>NUCLEOTIDE SEQUENCE</scope>
</reference>
<protein>
    <submittedName>
        <fullName evidence="1">Uncharacterized protein</fullName>
    </submittedName>
</protein>
<name>A0AAV0B2F8_PHAPC</name>
<sequence>MSLPLDVGNKPNSSPKNAEDFSLEEEYWSDENQDCMDALMIYLKAGISLEC</sequence>
<accession>A0AAV0B2F8</accession>
<comment type="caution">
    <text evidence="1">The sequence shown here is derived from an EMBL/GenBank/DDBJ whole genome shotgun (WGS) entry which is preliminary data.</text>
</comment>
<gene>
    <name evidence="1" type="ORF">PPACK8108_LOCUS12823</name>
</gene>
<proteinExistence type="predicted"/>
<dbReference type="Proteomes" id="UP001153365">
    <property type="component" value="Unassembled WGS sequence"/>
</dbReference>
<evidence type="ECO:0000313" key="1">
    <source>
        <dbReference type="EMBL" id="CAH7677649.1"/>
    </source>
</evidence>
<dbReference type="AlphaFoldDB" id="A0AAV0B2F8"/>
<organism evidence="1 2">
    <name type="scientific">Phakopsora pachyrhizi</name>
    <name type="common">Asian soybean rust disease fungus</name>
    <dbReference type="NCBI Taxonomy" id="170000"/>
    <lineage>
        <taxon>Eukaryota</taxon>
        <taxon>Fungi</taxon>
        <taxon>Dikarya</taxon>
        <taxon>Basidiomycota</taxon>
        <taxon>Pucciniomycotina</taxon>
        <taxon>Pucciniomycetes</taxon>
        <taxon>Pucciniales</taxon>
        <taxon>Phakopsoraceae</taxon>
        <taxon>Phakopsora</taxon>
    </lineage>
</organism>